<evidence type="ECO:0000313" key="7">
    <source>
        <dbReference type="Proteomes" id="UP000015105"/>
    </source>
</evidence>
<dbReference type="PANTHER" id="PTHR11073">
    <property type="entry name" value="CALRETICULIN AND CALNEXIN"/>
    <property type="match status" value="1"/>
</dbReference>
<keyword evidence="3 4" id="KW-0256">Endoplasmic reticulum</keyword>
<reference evidence="7" key="1">
    <citation type="journal article" date="2014" name="Science">
        <title>Ancient hybridizations among the ancestral genomes of bread wheat.</title>
        <authorList>
            <consortium name="International Wheat Genome Sequencing Consortium,"/>
            <person name="Marcussen T."/>
            <person name="Sandve S.R."/>
            <person name="Heier L."/>
            <person name="Spannagl M."/>
            <person name="Pfeifer M."/>
            <person name="Jakobsen K.S."/>
            <person name="Wulff B.B."/>
            <person name="Steuernagel B."/>
            <person name="Mayer K.F."/>
            <person name="Olsen O.A."/>
        </authorList>
    </citation>
    <scope>NUCLEOTIDE SEQUENCE [LARGE SCALE GENOMIC DNA]</scope>
    <source>
        <strain evidence="7">cv. AL8/78</strain>
    </source>
</reference>
<reference evidence="7" key="2">
    <citation type="journal article" date="2017" name="Nat. Plants">
        <title>The Aegilops tauschii genome reveals multiple impacts of transposons.</title>
        <authorList>
            <person name="Zhao G."/>
            <person name="Zou C."/>
            <person name="Li K."/>
            <person name="Wang K."/>
            <person name="Li T."/>
            <person name="Gao L."/>
            <person name="Zhang X."/>
            <person name="Wang H."/>
            <person name="Yang Z."/>
            <person name="Liu X."/>
            <person name="Jiang W."/>
            <person name="Mao L."/>
            <person name="Kong X."/>
            <person name="Jiao Y."/>
            <person name="Jia J."/>
        </authorList>
    </citation>
    <scope>NUCLEOTIDE SEQUENCE [LARGE SCALE GENOMIC DNA]</scope>
    <source>
        <strain evidence="7">cv. AL8/78</strain>
    </source>
</reference>
<evidence type="ECO:0000256" key="1">
    <source>
        <dbReference type="ARBA" id="ARBA00004240"/>
    </source>
</evidence>
<dbReference type="GO" id="GO:0006457">
    <property type="term" value="P:protein folding"/>
    <property type="evidence" value="ECO:0007669"/>
    <property type="project" value="InterPro"/>
</dbReference>
<dbReference type="GO" id="GO:0051082">
    <property type="term" value="F:unfolded protein binding"/>
    <property type="evidence" value="ECO:0007669"/>
    <property type="project" value="InterPro"/>
</dbReference>
<dbReference type="SUPFAM" id="SSF49899">
    <property type="entry name" value="Concanavalin A-like lectins/glucanases"/>
    <property type="match status" value="1"/>
</dbReference>
<dbReference type="PANTHER" id="PTHR11073:SF53">
    <property type="entry name" value="CALRETICULIN"/>
    <property type="match status" value="1"/>
</dbReference>
<dbReference type="EnsemblPlants" id="AET5Gv21138700.10">
    <property type="protein sequence ID" value="AET5Gv21138700.10"/>
    <property type="gene ID" value="AET5Gv21138700"/>
</dbReference>
<reference evidence="6" key="4">
    <citation type="submission" date="2019-03" db="UniProtKB">
        <authorList>
            <consortium name="EnsemblPlants"/>
        </authorList>
    </citation>
    <scope>IDENTIFICATION</scope>
</reference>
<comment type="similarity">
    <text evidence="2 4">Belongs to the calreticulin family.</text>
</comment>
<dbReference type="Gene3D" id="2.60.120.200">
    <property type="match status" value="1"/>
</dbReference>
<dbReference type="GO" id="GO:0005789">
    <property type="term" value="C:endoplasmic reticulum membrane"/>
    <property type="evidence" value="ECO:0007669"/>
    <property type="project" value="TreeGrafter"/>
</dbReference>
<evidence type="ECO:0000256" key="4">
    <source>
        <dbReference type="RuleBase" id="RU362126"/>
    </source>
</evidence>
<dbReference type="InterPro" id="IPR001580">
    <property type="entry name" value="Calret/calnex"/>
</dbReference>
<feature type="region of interest" description="Disordered" evidence="5">
    <location>
        <begin position="77"/>
        <end position="107"/>
    </location>
</feature>
<name>A0A453MCS9_AEGTS</name>
<dbReference type="GO" id="GO:0036503">
    <property type="term" value="P:ERAD pathway"/>
    <property type="evidence" value="ECO:0007669"/>
    <property type="project" value="TreeGrafter"/>
</dbReference>
<dbReference type="Proteomes" id="UP000015105">
    <property type="component" value="Chromosome 5D"/>
</dbReference>
<evidence type="ECO:0000256" key="5">
    <source>
        <dbReference type="SAM" id="MobiDB-lite"/>
    </source>
</evidence>
<evidence type="ECO:0000256" key="2">
    <source>
        <dbReference type="ARBA" id="ARBA00010983"/>
    </source>
</evidence>
<keyword evidence="4" id="KW-0143">Chaperone</keyword>
<dbReference type="InterPro" id="IPR013320">
    <property type="entry name" value="ConA-like_dom_sf"/>
</dbReference>
<sequence>MFGPDICGYATKKVHAILTKNGKNHLIKKEVPCETDQLTHVYTLILRPDATYSILIDNVEKQSGSVYDDWDILPAKKKRDPNAKKPEDWEDEEFLPDPEDKKPEHEY</sequence>
<comment type="subcellular location">
    <subcellularLocation>
        <location evidence="1">Endoplasmic reticulum</location>
    </subcellularLocation>
</comment>
<reference evidence="6" key="5">
    <citation type="journal article" date="2021" name="G3 (Bethesda)">
        <title>Aegilops tauschii genome assembly Aet v5.0 features greater sequence contiguity and improved annotation.</title>
        <authorList>
            <person name="Wang L."/>
            <person name="Zhu T."/>
            <person name="Rodriguez J.C."/>
            <person name="Deal K.R."/>
            <person name="Dubcovsky J."/>
            <person name="McGuire P.E."/>
            <person name="Lux T."/>
            <person name="Spannagl M."/>
            <person name="Mayer K.F.X."/>
            <person name="Baldrich P."/>
            <person name="Meyers B.C."/>
            <person name="Huo N."/>
            <person name="Gu Y.Q."/>
            <person name="Zhou H."/>
            <person name="Devos K.M."/>
            <person name="Bennetzen J.L."/>
            <person name="Unver T."/>
            <person name="Budak H."/>
            <person name="Gulick P.J."/>
            <person name="Galiba G."/>
            <person name="Kalapos B."/>
            <person name="Nelson D.R."/>
            <person name="Li P."/>
            <person name="You F.M."/>
            <person name="Luo M.C."/>
            <person name="Dvorak J."/>
        </authorList>
    </citation>
    <scope>NUCLEOTIDE SEQUENCE [LARGE SCALE GENOMIC DNA]</scope>
    <source>
        <strain evidence="6">cv. AL8/78</strain>
    </source>
</reference>
<organism evidence="6 7">
    <name type="scientific">Aegilops tauschii subsp. strangulata</name>
    <name type="common">Goatgrass</name>
    <dbReference type="NCBI Taxonomy" id="200361"/>
    <lineage>
        <taxon>Eukaryota</taxon>
        <taxon>Viridiplantae</taxon>
        <taxon>Streptophyta</taxon>
        <taxon>Embryophyta</taxon>
        <taxon>Tracheophyta</taxon>
        <taxon>Spermatophyta</taxon>
        <taxon>Magnoliopsida</taxon>
        <taxon>Liliopsida</taxon>
        <taxon>Poales</taxon>
        <taxon>Poaceae</taxon>
        <taxon>BOP clade</taxon>
        <taxon>Pooideae</taxon>
        <taxon>Triticodae</taxon>
        <taxon>Triticeae</taxon>
        <taxon>Triticinae</taxon>
        <taxon>Aegilops</taxon>
    </lineage>
</organism>
<protein>
    <recommendedName>
        <fullName evidence="8">Calreticulin</fullName>
    </recommendedName>
</protein>
<keyword evidence="7" id="KW-1185">Reference proteome</keyword>
<accession>A0A453MCS9</accession>
<feature type="compositionally biased region" description="Basic and acidic residues" evidence="5">
    <location>
        <begin position="98"/>
        <end position="107"/>
    </location>
</feature>
<feature type="compositionally biased region" description="Acidic residues" evidence="5">
    <location>
        <begin position="88"/>
        <end position="97"/>
    </location>
</feature>
<evidence type="ECO:0000256" key="3">
    <source>
        <dbReference type="ARBA" id="ARBA00022824"/>
    </source>
</evidence>
<reference evidence="6" key="3">
    <citation type="journal article" date="2017" name="Nature">
        <title>Genome sequence of the progenitor of the wheat D genome Aegilops tauschii.</title>
        <authorList>
            <person name="Luo M.C."/>
            <person name="Gu Y.Q."/>
            <person name="Puiu D."/>
            <person name="Wang H."/>
            <person name="Twardziok S.O."/>
            <person name="Deal K.R."/>
            <person name="Huo N."/>
            <person name="Zhu T."/>
            <person name="Wang L."/>
            <person name="Wang Y."/>
            <person name="McGuire P.E."/>
            <person name="Liu S."/>
            <person name="Long H."/>
            <person name="Ramasamy R.K."/>
            <person name="Rodriguez J.C."/>
            <person name="Van S.L."/>
            <person name="Yuan L."/>
            <person name="Wang Z."/>
            <person name="Xia Z."/>
            <person name="Xiao L."/>
            <person name="Anderson O.D."/>
            <person name="Ouyang S."/>
            <person name="Liang Y."/>
            <person name="Zimin A.V."/>
            <person name="Pertea G."/>
            <person name="Qi P."/>
            <person name="Bennetzen J.L."/>
            <person name="Dai X."/>
            <person name="Dawson M.W."/>
            <person name="Muller H.G."/>
            <person name="Kugler K."/>
            <person name="Rivarola-Duarte L."/>
            <person name="Spannagl M."/>
            <person name="Mayer K.F.X."/>
            <person name="Lu F.H."/>
            <person name="Bevan M.W."/>
            <person name="Leroy P."/>
            <person name="Li P."/>
            <person name="You F.M."/>
            <person name="Sun Q."/>
            <person name="Liu Z."/>
            <person name="Lyons E."/>
            <person name="Wicker T."/>
            <person name="Salzberg S.L."/>
            <person name="Devos K.M."/>
            <person name="Dvorak J."/>
        </authorList>
    </citation>
    <scope>NUCLEOTIDE SEQUENCE [LARGE SCALE GENOMIC DNA]</scope>
    <source>
        <strain evidence="6">cv. AL8/78</strain>
    </source>
</reference>
<evidence type="ECO:0008006" key="8">
    <source>
        <dbReference type="Google" id="ProtNLM"/>
    </source>
</evidence>
<proteinExistence type="inferred from homology"/>
<dbReference type="AlphaFoldDB" id="A0A453MCS9"/>
<dbReference type="Pfam" id="PF00262">
    <property type="entry name" value="Calreticulin"/>
    <property type="match status" value="1"/>
</dbReference>
<evidence type="ECO:0000313" key="6">
    <source>
        <dbReference type="EnsemblPlants" id="AET5Gv21138700.10"/>
    </source>
</evidence>
<dbReference type="Gramene" id="AET5Gv21138700.10">
    <property type="protein sequence ID" value="AET5Gv21138700.10"/>
    <property type="gene ID" value="AET5Gv21138700"/>
</dbReference>
<dbReference type="GO" id="GO:0005509">
    <property type="term" value="F:calcium ion binding"/>
    <property type="evidence" value="ECO:0007669"/>
    <property type="project" value="InterPro"/>
</dbReference>